<dbReference type="EMBL" id="PQIB02000007">
    <property type="protein sequence ID" value="RLN07637.1"/>
    <property type="molecule type" value="Genomic_DNA"/>
</dbReference>
<dbReference type="Pfam" id="PF00069">
    <property type="entry name" value="Pkinase"/>
    <property type="match status" value="1"/>
</dbReference>
<name>A0A3L6RRJ6_PANMI</name>
<evidence type="ECO:0000313" key="6">
    <source>
        <dbReference type="Proteomes" id="UP000275267"/>
    </source>
</evidence>
<sequence length="655" mass="72956">MTVTGEKSAGGGVAERRKYPILVDDYELYEEIGQGVSAIVYRALCKPLDEVVAVKVLDFERTNSDLNNIMREAQTMILIDHPNVVKAHCSFTKDQTLWVIMPYMAGGSFLHIMKSVHPTGLEEAVIATVLREVLRGLEYLHHHGHIHRDVKAGNILVDSRGGIKLGDFGVSACLFDSGDRQRARNTFVGTPCWMAPEVMEQLHGYDFRADIWSFGITALELAHGHAPFSKYPPMKVLLMTLQNAPPGLDYERDKKFSRNFKQMIAMCLVKDPSKRPSVKKLLKQPFFKQARSTDYIARKLLEGLPGLGARYQALKEKDESLMAQKKMSDGKKEEISQDEYKRGISSWNFDMDDLRSQASLGTECEDSISCKDSDASFFDLDSLQEQAPEGPNMSRDFSMKYDADIQFGFSLLYTVRNASMRGMPINGLVKKDNCMENNDLECQERHSDIVPTSSLHERKFSLSSCSSDGLLSSKESSKLQSNTNNRDKGNGAPWHVSDETSPEAAPKLHKSAEDHDDRSKPPLIRGRFKVIPGHIDFDKAQSPGLQKCHSMQTISRLPSLSIPSSAEAASSIIGGSFYMQLYSVLQTNMLQREQILHAMKQLSGCDMASPGVPSMASPCIPSTNRSTSPSASISVDRSMLRISKCYKTSKNLDSH</sequence>
<dbReference type="InterPro" id="IPR011009">
    <property type="entry name" value="Kinase-like_dom_sf"/>
</dbReference>
<dbReference type="GO" id="GO:0004672">
    <property type="term" value="F:protein kinase activity"/>
    <property type="evidence" value="ECO:0007669"/>
    <property type="project" value="InterPro"/>
</dbReference>
<dbReference type="FunFam" id="1.10.510.10:FF:000208">
    <property type="entry name" value="serine/threonine-protein kinase BLUS1 isoform X1"/>
    <property type="match status" value="1"/>
</dbReference>
<dbReference type="STRING" id="4540.A0A3L6RRJ6"/>
<feature type="domain" description="Protein kinase" evidence="4">
    <location>
        <begin position="26"/>
        <end position="287"/>
    </location>
</feature>
<accession>A0A3L6RRJ6</accession>
<dbReference type="PANTHER" id="PTHR48014">
    <property type="entry name" value="SERINE/THREONINE-PROTEIN KINASE FRAY2"/>
    <property type="match status" value="1"/>
</dbReference>
<dbReference type="InterPro" id="IPR017441">
    <property type="entry name" value="Protein_kinase_ATP_BS"/>
</dbReference>
<dbReference type="Gene3D" id="3.30.200.20">
    <property type="entry name" value="Phosphorylase Kinase, domain 1"/>
    <property type="match status" value="1"/>
</dbReference>
<dbReference type="GO" id="GO:0043539">
    <property type="term" value="F:protein serine/threonine kinase activator activity"/>
    <property type="evidence" value="ECO:0007669"/>
    <property type="project" value="InterPro"/>
</dbReference>
<keyword evidence="2" id="KW-0067">ATP-binding</keyword>
<evidence type="ECO:0000256" key="2">
    <source>
        <dbReference type="PROSITE-ProRule" id="PRU10141"/>
    </source>
</evidence>
<dbReference type="AlphaFoldDB" id="A0A3L6RRJ6"/>
<dbReference type="FunFam" id="3.30.200.20:FF:000099">
    <property type="entry name" value="Serine/threonine-protein kinase BLUS1"/>
    <property type="match status" value="1"/>
</dbReference>
<feature type="compositionally biased region" description="Basic and acidic residues" evidence="3">
    <location>
        <begin position="510"/>
        <end position="520"/>
    </location>
</feature>
<dbReference type="OrthoDB" id="248923at2759"/>
<evidence type="ECO:0000313" key="5">
    <source>
        <dbReference type="EMBL" id="RLN07637.1"/>
    </source>
</evidence>
<protein>
    <submittedName>
        <fullName evidence="5">Serine/threonine-protein kinase BLUS1</fullName>
    </submittedName>
</protein>
<dbReference type="SMART" id="SM00220">
    <property type="entry name" value="S_TKc"/>
    <property type="match status" value="1"/>
</dbReference>
<dbReference type="Proteomes" id="UP000275267">
    <property type="component" value="Unassembled WGS sequence"/>
</dbReference>
<feature type="region of interest" description="Disordered" evidence="3">
    <location>
        <begin position="464"/>
        <end position="524"/>
    </location>
</feature>
<evidence type="ECO:0000256" key="3">
    <source>
        <dbReference type="SAM" id="MobiDB-lite"/>
    </source>
</evidence>
<dbReference type="PANTHER" id="PTHR48014:SF24">
    <property type="entry name" value="PROTEIN KINASE SUPERFAMILY PROTEIN"/>
    <property type="match status" value="1"/>
</dbReference>
<keyword evidence="2" id="KW-0547">Nucleotide-binding</keyword>
<organism evidence="5 6">
    <name type="scientific">Panicum miliaceum</name>
    <name type="common">Proso millet</name>
    <name type="synonym">Broomcorn millet</name>
    <dbReference type="NCBI Taxonomy" id="4540"/>
    <lineage>
        <taxon>Eukaryota</taxon>
        <taxon>Viridiplantae</taxon>
        <taxon>Streptophyta</taxon>
        <taxon>Embryophyta</taxon>
        <taxon>Tracheophyta</taxon>
        <taxon>Spermatophyta</taxon>
        <taxon>Magnoliopsida</taxon>
        <taxon>Liliopsida</taxon>
        <taxon>Poales</taxon>
        <taxon>Poaceae</taxon>
        <taxon>PACMAD clade</taxon>
        <taxon>Panicoideae</taxon>
        <taxon>Panicodae</taxon>
        <taxon>Paniceae</taxon>
        <taxon>Panicinae</taxon>
        <taxon>Panicum</taxon>
        <taxon>Panicum sect. Panicum</taxon>
    </lineage>
</organism>
<reference evidence="6" key="1">
    <citation type="journal article" date="2019" name="Nat. Commun.">
        <title>The genome of broomcorn millet.</title>
        <authorList>
            <person name="Zou C."/>
            <person name="Miki D."/>
            <person name="Li D."/>
            <person name="Tang Q."/>
            <person name="Xiao L."/>
            <person name="Rajput S."/>
            <person name="Deng P."/>
            <person name="Jia W."/>
            <person name="Huang R."/>
            <person name="Zhang M."/>
            <person name="Sun Y."/>
            <person name="Hu J."/>
            <person name="Fu X."/>
            <person name="Schnable P.S."/>
            <person name="Li F."/>
            <person name="Zhang H."/>
            <person name="Feng B."/>
            <person name="Zhu X."/>
            <person name="Liu R."/>
            <person name="Schnable J.C."/>
            <person name="Zhu J.-K."/>
            <person name="Zhang H."/>
        </authorList>
    </citation>
    <scope>NUCLEOTIDE SEQUENCE [LARGE SCALE GENOMIC DNA]</scope>
</reference>
<dbReference type="GO" id="GO:0005524">
    <property type="term" value="F:ATP binding"/>
    <property type="evidence" value="ECO:0007669"/>
    <property type="project" value="UniProtKB-UniRule"/>
</dbReference>
<feature type="binding site" evidence="2">
    <location>
        <position position="55"/>
    </location>
    <ligand>
        <name>ATP</name>
        <dbReference type="ChEBI" id="CHEBI:30616"/>
    </ligand>
</feature>
<proteinExistence type="inferred from homology"/>
<evidence type="ECO:0000259" key="4">
    <source>
        <dbReference type="PROSITE" id="PS50011"/>
    </source>
</evidence>
<dbReference type="PROSITE" id="PS50011">
    <property type="entry name" value="PROTEIN_KINASE_DOM"/>
    <property type="match status" value="1"/>
</dbReference>
<dbReference type="CDD" id="cd06610">
    <property type="entry name" value="STKc_OSR1_SPAK"/>
    <property type="match status" value="1"/>
</dbReference>
<dbReference type="Gene3D" id="1.10.510.10">
    <property type="entry name" value="Transferase(Phosphotransferase) domain 1"/>
    <property type="match status" value="1"/>
</dbReference>
<evidence type="ECO:0000256" key="1">
    <source>
        <dbReference type="ARBA" id="ARBA00008874"/>
    </source>
</evidence>
<comment type="similarity">
    <text evidence="1">Belongs to the protein kinase superfamily. STE Ser/Thr protein kinase family. STE20 subfamily.</text>
</comment>
<dbReference type="PROSITE" id="PS00107">
    <property type="entry name" value="PROTEIN_KINASE_ATP"/>
    <property type="match status" value="1"/>
</dbReference>
<keyword evidence="6" id="KW-1185">Reference proteome</keyword>
<dbReference type="InterPro" id="IPR047173">
    <property type="entry name" value="STRAD_A/B-like"/>
</dbReference>
<feature type="compositionally biased region" description="Low complexity" evidence="3">
    <location>
        <begin position="464"/>
        <end position="481"/>
    </location>
</feature>
<gene>
    <name evidence="5" type="ORF">C2845_PM11G23340</name>
</gene>
<dbReference type="SUPFAM" id="SSF56112">
    <property type="entry name" value="Protein kinase-like (PK-like)"/>
    <property type="match status" value="1"/>
</dbReference>
<keyword evidence="5" id="KW-0418">Kinase</keyword>
<keyword evidence="5" id="KW-0808">Transferase</keyword>
<comment type="caution">
    <text evidence="5">The sequence shown here is derived from an EMBL/GenBank/DDBJ whole genome shotgun (WGS) entry which is preliminary data.</text>
</comment>
<dbReference type="InterPro" id="IPR000719">
    <property type="entry name" value="Prot_kinase_dom"/>
</dbReference>